<accession>A0ABR3IWV0</accession>
<evidence type="ECO:0000313" key="1">
    <source>
        <dbReference type="EMBL" id="KAL0947840.1"/>
    </source>
</evidence>
<organism evidence="1 2">
    <name type="scientific">Hohenbuehelia grisea</name>
    <dbReference type="NCBI Taxonomy" id="104357"/>
    <lineage>
        <taxon>Eukaryota</taxon>
        <taxon>Fungi</taxon>
        <taxon>Dikarya</taxon>
        <taxon>Basidiomycota</taxon>
        <taxon>Agaricomycotina</taxon>
        <taxon>Agaricomycetes</taxon>
        <taxon>Agaricomycetidae</taxon>
        <taxon>Agaricales</taxon>
        <taxon>Pleurotineae</taxon>
        <taxon>Pleurotaceae</taxon>
        <taxon>Hohenbuehelia</taxon>
    </lineage>
</organism>
<reference evidence="2" key="1">
    <citation type="submission" date="2024-06" db="EMBL/GenBank/DDBJ databases">
        <title>Multi-omics analyses provide insights into the biosynthesis of the anticancer antibiotic pleurotin in Hohenbuehelia grisea.</title>
        <authorList>
            <person name="Weaver J.A."/>
            <person name="Alberti F."/>
        </authorList>
    </citation>
    <scope>NUCLEOTIDE SEQUENCE [LARGE SCALE GENOMIC DNA]</scope>
    <source>
        <strain evidence="2">T-177</strain>
    </source>
</reference>
<evidence type="ECO:0000313" key="2">
    <source>
        <dbReference type="Proteomes" id="UP001556367"/>
    </source>
</evidence>
<proteinExistence type="predicted"/>
<dbReference type="Proteomes" id="UP001556367">
    <property type="component" value="Unassembled WGS sequence"/>
</dbReference>
<protein>
    <submittedName>
        <fullName evidence="1">Uncharacterized protein</fullName>
    </submittedName>
</protein>
<dbReference type="EMBL" id="JASNQZ010000015">
    <property type="protein sequence ID" value="KAL0947840.1"/>
    <property type="molecule type" value="Genomic_DNA"/>
</dbReference>
<name>A0ABR3IWV0_9AGAR</name>
<comment type="caution">
    <text evidence="1">The sequence shown here is derived from an EMBL/GenBank/DDBJ whole genome shotgun (WGS) entry which is preliminary data.</text>
</comment>
<sequence length="238" mass="26960">MTRLASSLLQEIGHGGAPWPNTLFHQDFSLTLYEWSQLLTACLQSQLAELSKSMLQNVSVHYAQVKSTEDRMRIVGWWLIPSIQSIQSALIQCDDGLRRLVVDYWDFALKTILDDYVLQGRSDGIRYVVDILNLTNSWSGLKQTIKAREDALLLPRNLDVHAELVRTLYSDSSVQKNRATCDLAHILLTSFIHRFDAHGLLEQGHVCWGVTCVLMCHEAGHSAVEQLIPRLFAMIEAE</sequence>
<gene>
    <name evidence="1" type="ORF">HGRIS_013902</name>
</gene>
<keyword evidence="2" id="KW-1185">Reference proteome</keyword>